<dbReference type="InterPro" id="IPR009057">
    <property type="entry name" value="Homeodomain-like_sf"/>
</dbReference>
<dbReference type="Pfam" id="PF00440">
    <property type="entry name" value="TetR_N"/>
    <property type="match status" value="1"/>
</dbReference>
<evidence type="ECO:0000256" key="5">
    <source>
        <dbReference type="SAM" id="MobiDB-lite"/>
    </source>
</evidence>
<evidence type="ECO:0000256" key="4">
    <source>
        <dbReference type="PROSITE-ProRule" id="PRU00335"/>
    </source>
</evidence>
<keyword evidence="8" id="KW-1185">Reference proteome</keyword>
<keyword evidence="2 4" id="KW-0238">DNA-binding</keyword>
<evidence type="ECO:0000256" key="1">
    <source>
        <dbReference type="ARBA" id="ARBA00023015"/>
    </source>
</evidence>
<evidence type="ECO:0000259" key="6">
    <source>
        <dbReference type="PROSITE" id="PS50977"/>
    </source>
</evidence>
<dbReference type="GO" id="GO:0000976">
    <property type="term" value="F:transcription cis-regulatory region binding"/>
    <property type="evidence" value="ECO:0007669"/>
    <property type="project" value="TreeGrafter"/>
</dbReference>
<evidence type="ECO:0000313" key="7">
    <source>
        <dbReference type="EMBL" id="MUN62534.1"/>
    </source>
</evidence>
<proteinExistence type="predicted"/>
<dbReference type="GO" id="GO:0003700">
    <property type="term" value="F:DNA-binding transcription factor activity"/>
    <property type="evidence" value="ECO:0007669"/>
    <property type="project" value="TreeGrafter"/>
</dbReference>
<dbReference type="InterPro" id="IPR036271">
    <property type="entry name" value="Tet_transcr_reg_TetR-rel_C_sf"/>
</dbReference>
<dbReference type="PROSITE" id="PS01081">
    <property type="entry name" value="HTH_TETR_1"/>
    <property type="match status" value="1"/>
</dbReference>
<feature type="DNA-binding region" description="H-T-H motif" evidence="4">
    <location>
        <begin position="33"/>
        <end position="52"/>
    </location>
</feature>
<dbReference type="EMBL" id="WOGU01000003">
    <property type="protein sequence ID" value="MUN62534.1"/>
    <property type="molecule type" value="Genomic_DNA"/>
</dbReference>
<protein>
    <submittedName>
        <fullName evidence="7">TetR family transcriptional regulator</fullName>
    </submittedName>
</protein>
<gene>
    <name evidence="7" type="ORF">GMA12_05175</name>
</gene>
<dbReference type="Gene3D" id="1.10.10.60">
    <property type="entry name" value="Homeodomain-like"/>
    <property type="match status" value="1"/>
</dbReference>
<dbReference type="Gene3D" id="1.10.357.10">
    <property type="entry name" value="Tetracycline Repressor, domain 2"/>
    <property type="match status" value="1"/>
</dbReference>
<dbReference type="PROSITE" id="PS50977">
    <property type="entry name" value="HTH_TETR_2"/>
    <property type="match status" value="1"/>
</dbReference>
<keyword evidence="3" id="KW-0804">Transcription</keyword>
<evidence type="ECO:0000313" key="8">
    <source>
        <dbReference type="Proteomes" id="UP000436989"/>
    </source>
</evidence>
<dbReference type="PANTHER" id="PTHR30055:SF234">
    <property type="entry name" value="HTH-TYPE TRANSCRIPTIONAL REGULATOR BETI"/>
    <property type="match status" value="1"/>
</dbReference>
<keyword evidence="1" id="KW-0805">Transcription regulation</keyword>
<dbReference type="SUPFAM" id="SSF46689">
    <property type="entry name" value="Homeodomain-like"/>
    <property type="match status" value="1"/>
</dbReference>
<dbReference type="PANTHER" id="PTHR30055">
    <property type="entry name" value="HTH-TYPE TRANSCRIPTIONAL REGULATOR RUTR"/>
    <property type="match status" value="1"/>
</dbReference>
<accession>A0A6N8GNY8</accession>
<comment type="caution">
    <text evidence="7">The sequence shown here is derived from an EMBL/GenBank/DDBJ whole genome shotgun (WGS) entry which is preliminary data.</text>
</comment>
<sequence length="225" mass="23809">MPRVSQQYKDERRREIVAAASGCFLEHGFGGASMHRIIAATGLSAGALYNHFPSKHELVVASARAALDRVLAVDEDAAPAVDEDAARAAAGEAAGRSAEATGGRPAPEVPGADPAGWVAELLERLAADPAATRLLLITWGEAVSEPALAAVAGEHLAQVRARVEERYGRWAAEELGLGPDRSREWVAMFAQAILSVLQGYVVQSCLLPGFDHDAYLDYARTLAAQ</sequence>
<evidence type="ECO:0000256" key="3">
    <source>
        <dbReference type="ARBA" id="ARBA00023163"/>
    </source>
</evidence>
<dbReference type="InterPro" id="IPR023772">
    <property type="entry name" value="DNA-bd_HTH_TetR-type_CS"/>
</dbReference>
<organism evidence="7 8">
    <name type="scientific">Kocuria sediminis</name>
    <dbReference type="NCBI Taxonomy" id="1038857"/>
    <lineage>
        <taxon>Bacteria</taxon>
        <taxon>Bacillati</taxon>
        <taxon>Actinomycetota</taxon>
        <taxon>Actinomycetes</taxon>
        <taxon>Micrococcales</taxon>
        <taxon>Micrococcaceae</taxon>
        <taxon>Kocuria</taxon>
    </lineage>
</organism>
<name>A0A6N8GNY8_9MICC</name>
<dbReference type="AlphaFoldDB" id="A0A6N8GNY8"/>
<dbReference type="SUPFAM" id="SSF48498">
    <property type="entry name" value="Tetracyclin repressor-like, C-terminal domain"/>
    <property type="match status" value="1"/>
</dbReference>
<dbReference type="Proteomes" id="UP000436989">
    <property type="component" value="Unassembled WGS sequence"/>
</dbReference>
<reference evidence="7 8" key="1">
    <citation type="submission" date="2019-12" db="EMBL/GenBank/DDBJ databases">
        <authorList>
            <person name="Shi Y."/>
        </authorList>
    </citation>
    <scope>NUCLEOTIDE SEQUENCE [LARGE SCALE GENOMIC DNA]</scope>
    <source>
        <strain evidence="7 8">JCM 17929</strain>
    </source>
</reference>
<feature type="compositionally biased region" description="Low complexity" evidence="5">
    <location>
        <begin position="87"/>
        <end position="100"/>
    </location>
</feature>
<feature type="domain" description="HTH tetR-type" evidence="6">
    <location>
        <begin position="10"/>
        <end position="70"/>
    </location>
</feature>
<dbReference type="InterPro" id="IPR050109">
    <property type="entry name" value="HTH-type_TetR-like_transc_reg"/>
</dbReference>
<dbReference type="InterPro" id="IPR001647">
    <property type="entry name" value="HTH_TetR"/>
</dbReference>
<dbReference type="RefSeq" id="WP_162459495.1">
    <property type="nucleotide sequence ID" value="NZ_WOGU01000003.1"/>
</dbReference>
<evidence type="ECO:0000256" key="2">
    <source>
        <dbReference type="ARBA" id="ARBA00023125"/>
    </source>
</evidence>
<dbReference type="PRINTS" id="PR00455">
    <property type="entry name" value="HTHTETR"/>
</dbReference>
<feature type="region of interest" description="Disordered" evidence="5">
    <location>
        <begin position="83"/>
        <end position="110"/>
    </location>
</feature>